<dbReference type="EMBL" id="KZ678566">
    <property type="protein sequence ID" value="PSR79437.1"/>
    <property type="molecule type" value="Genomic_DNA"/>
</dbReference>
<organism evidence="6 7">
    <name type="scientific">Coniella lustricola</name>
    <dbReference type="NCBI Taxonomy" id="2025994"/>
    <lineage>
        <taxon>Eukaryota</taxon>
        <taxon>Fungi</taxon>
        <taxon>Dikarya</taxon>
        <taxon>Ascomycota</taxon>
        <taxon>Pezizomycotina</taxon>
        <taxon>Sordariomycetes</taxon>
        <taxon>Sordariomycetidae</taxon>
        <taxon>Diaporthales</taxon>
        <taxon>Schizoparmaceae</taxon>
        <taxon>Coniella</taxon>
    </lineage>
</organism>
<dbReference type="InterPro" id="IPR006913">
    <property type="entry name" value="CENP-V/GFA"/>
</dbReference>
<dbReference type="InParanoid" id="A0A2T2ZY99"/>
<dbReference type="PANTHER" id="PTHR33337">
    <property type="entry name" value="GFA DOMAIN-CONTAINING PROTEIN"/>
    <property type="match status" value="1"/>
</dbReference>
<keyword evidence="3" id="KW-0862">Zinc</keyword>
<name>A0A2T2ZY99_9PEZI</name>
<evidence type="ECO:0000256" key="2">
    <source>
        <dbReference type="ARBA" id="ARBA00022723"/>
    </source>
</evidence>
<dbReference type="Pfam" id="PF04828">
    <property type="entry name" value="GFA"/>
    <property type="match status" value="1"/>
</dbReference>
<keyword evidence="7" id="KW-1185">Reference proteome</keyword>
<evidence type="ECO:0000259" key="5">
    <source>
        <dbReference type="PROSITE" id="PS51891"/>
    </source>
</evidence>
<feature type="domain" description="CENP-V/GFA" evidence="5">
    <location>
        <begin position="15"/>
        <end position="164"/>
    </location>
</feature>
<dbReference type="Proteomes" id="UP000241462">
    <property type="component" value="Unassembled WGS sequence"/>
</dbReference>
<dbReference type="SUPFAM" id="SSF51316">
    <property type="entry name" value="Mss4-like"/>
    <property type="match status" value="2"/>
</dbReference>
<keyword evidence="2" id="KW-0479">Metal-binding</keyword>
<dbReference type="PANTHER" id="PTHR33337:SF33">
    <property type="entry name" value="CENP-V_GFA DOMAIN-CONTAINING PROTEIN"/>
    <property type="match status" value="1"/>
</dbReference>
<dbReference type="InterPro" id="IPR011057">
    <property type="entry name" value="Mss4-like_sf"/>
</dbReference>
<gene>
    <name evidence="6" type="ORF">BD289DRAFT_442400</name>
</gene>
<dbReference type="GO" id="GO:0046872">
    <property type="term" value="F:metal ion binding"/>
    <property type="evidence" value="ECO:0007669"/>
    <property type="project" value="UniProtKB-KW"/>
</dbReference>
<evidence type="ECO:0000256" key="3">
    <source>
        <dbReference type="ARBA" id="ARBA00022833"/>
    </source>
</evidence>
<comment type="similarity">
    <text evidence="1">Belongs to the Gfa family.</text>
</comment>
<keyword evidence="4" id="KW-0456">Lyase</keyword>
<evidence type="ECO:0000256" key="1">
    <source>
        <dbReference type="ARBA" id="ARBA00005495"/>
    </source>
</evidence>
<dbReference type="Gene3D" id="3.90.1590.10">
    <property type="entry name" value="glutathione-dependent formaldehyde- activating enzyme (gfa)"/>
    <property type="match status" value="1"/>
</dbReference>
<evidence type="ECO:0000313" key="7">
    <source>
        <dbReference type="Proteomes" id="UP000241462"/>
    </source>
</evidence>
<protein>
    <recommendedName>
        <fullName evidence="5">CENP-V/GFA domain-containing protein</fullName>
    </recommendedName>
</protein>
<evidence type="ECO:0000313" key="6">
    <source>
        <dbReference type="EMBL" id="PSR79437.1"/>
    </source>
</evidence>
<evidence type="ECO:0000256" key="4">
    <source>
        <dbReference type="ARBA" id="ARBA00023239"/>
    </source>
</evidence>
<accession>A0A2T2ZY99</accession>
<proteinExistence type="inferred from homology"/>
<reference evidence="6 7" key="1">
    <citation type="journal article" date="2018" name="Mycol. Prog.">
        <title>Coniella lustricola, a new species from submerged detritus.</title>
        <authorList>
            <person name="Raudabaugh D.B."/>
            <person name="Iturriaga T."/>
            <person name="Carver A."/>
            <person name="Mondo S."/>
            <person name="Pangilinan J."/>
            <person name="Lipzen A."/>
            <person name="He G."/>
            <person name="Amirebrahimi M."/>
            <person name="Grigoriev I.V."/>
            <person name="Miller A.N."/>
        </authorList>
    </citation>
    <scope>NUCLEOTIDE SEQUENCE [LARGE SCALE GENOMIC DNA]</scope>
    <source>
        <strain evidence="6 7">B22-T-1</strain>
    </source>
</reference>
<dbReference type="GO" id="GO:0016846">
    <property type="term" value="F:carbon-sulfur lyase activity"/>
    <property type="evidence" value="ECO:0007669"/>
    <property type="project" value="InterPro"/>
</dbReference>
<dbReference type="OrthoDB" id="406544at2759"/>
<dbReference type="PROSITE" id="PS51891">
    <property type="entry name" value="CENP_V_GFA"/>
    <property type="match status" value="1"/>
</dbReference>
<sequence length="221" mass="24630">MAIAHYTDNPSVFPLEGGCSCGYLRYRVEKAPMVVHCCHCTACQRELGAAFTISLIIEAANLSMLPPRSPAIPAYPDEPDAFPAAGPDLSSTTKLAAGGQKDAVDFLKFPIPQESGEAQVVTRCPKCSITVWTVYPNSGPSVKLVRGGTLDRAWLVEPDLHLYVRSKRSFFKIEDGKPQFRAGYDRNAVWRKESLERWAKISLQVEEHKEKLKENPFYQVE</sequence>
<dbReference type="AlphaFoldDB" id="A0A2T2ZY99"/>